<name>A0A0H2RYE1_9AGAM</name>
<dbReference type="OrthoDB" id="7344096at2759"/>
<dbReference type="Proteomes" id="UP000053477">
    <property type="component" value="Unassembled WGS sequence"/>
</dbReference>
<evidence type="ECO:0000256" key="1">
    <source>
        <dbReference type="SAM" id="MobiDB-lite"/>
    </source>
</evidence>
<dbReference type="EMBL" id="KQ085943">
    <property type="protein sequence ID" value="KLO14493.1"/>
    <property type="molecule type" value="Genomic_DNA"/>
</dbReference>
<keyword evidence="3" id="KW-1185">Reference proteome</keyword>
<sequence>MEAQSSLTDPQDAQTRRRNDAAVKVQRAWRMHNSSLMNPKARWNDALLHAKLRSERNAAEQGKNDPSSRWRRGVLLAGRLRENSSISDGEAAIDPETVKILEMQHWLELTDRCVSVALQKKHASQTLWLS</sequence>
<accession>A0A0H2RYE1</accession>
<organism evidence="2 3">
    <name type="scientific">Schizopora paradoxa</name>
    <dbReference type="NCBI Taxonomy" id="27342"/>
    <lineage>
        <taxon>Eukaryota</taxon>
        <taxon>Fungi</taxon>
        <taxon>Dikarya</taxon>
        <taxon>Basidiomycota</taxon>
        <taxon>Agaricomycotina</taxon>
        <taxon>Agaricomycetes</taxon>
        <taxon>Hymenochaetales</taxon>
        <taxon>Schizoporaceae</taxon>
        <taxon>Schizopora</taxon>
    </lineage>
</organism>
<dbReference type="STRING" id="27342.A0A0H2RYE1"/>
<protein>
    <submittedName>
        <fullName evidence="2">Uncharacterized protein</fullName>
    </submittedName>
</protein>
<dbReference type="InParanoid" id="A0A0H2RYE1"/>
<proteinExistence type="predicted"/>
<dbReference type="AlphaFoldDB" id="A0A0H2RYE1"/>
<reference evidence="2 3" key="1">
    <citation type="submission" date="2015-04" db="EMBL/GenBank/DDBJ databases">
        <title>Complete genome sequence of Schizopora paradoxa KUC8140, a cosmopolitan wood degrader in East Asia.</title>
        <authorList>
            <consortium name="DOE Joint Genome Institute"/>
            <person name="Min B."/>
            <person name="Park H."/>
            <person name="Jang Y."/>
            <person name="Kim J.-J."/>
            <person name="Kim K.H."/>
            <person name="Pangilinan J."/>
            <person name="Lipzen A."/>
            <person name="Riley R."/>
            <person name="Grigoriev I.V."/>
            <person name="Spatafora J.W."/>
            <person name="Choi I.-G."/>
        </authorList>
    </citation>
    <scope>NUCLEOTIDE SEQUENCE [LARGE SCALE GENOMIC DNA]</scope>
    <source>
        <strain evidence="2 3">KUC8140</strain>
    </source>
</reference>
<feature type="region of interest" description="Disordered" evidence="1">
    <location>
        <begin position="1"/>
        <end position="21"/>
    </location>
</feature>
<feature type="compositionally biased region" description="Polar residues" evidence="1">
    <location>
        <begin position="1"/>
        <end position="13"/>
    </location>
</feature>
<evidence type="ECO:0000313" key="2">
    <source>
        <dbReference type="EMBL" id="KLO14493.1"/>
    </source>
</evidence>
<gene>
    <name evidence="2" type="ORF">SCHPADRAFT_313911</name>
</gene>
<evidence type="ECO:0000313" key="3">
    <source>
        <dbReference type="Proteomes" id="UP000053477"/>
    </source>
</evidence>